<dbReference type="EMBL" id="CALNXI010002836">
    <property type="protein sequence ID" value="CAH3191031.1"/>
    <property type="molecule type" value="Genomic_DNA"/>
</dbReference>
<name>A0ABN8SMM8_9CNID</name>
<feature type="compositionally biased region" description="Basic and acidic residues" evidence="1">
    <location>
        <begin position="23"/>
        <end position="42"/>
    </location>
</feature>
<comment type="caution">
    <text evidence="2">The sequence shown here is derived from an EMBL/GenBank/DDBJ whole genome shotgun (WGS) entry which is preliminary data.</text>
</comment>
<keyword evidence="3" id="KW-1185">Reference proteome</keyword>
<dbReference type="Proteomes" id="UP001159427">
    <property type="component" value="Unassembled WGS sequence"/>
</dbReference>
<sequence>MSQKKQLSNVSKELGCTLMKLPTDPKRGEKARDEILKNREGISTESTPAKQLHVEDLDEEEDQTTKEPLIKSENEALRFSEMLLEYSRYHGQEDLTLAISKATNLLQKMKF</sequence>
<protein>
    <submittedName>
        <fullName evidence="2">Uncharacterized protein</fullName>
    </submittedName>
</protein>
<organism evidence="2 3">
    <name type="scientific">Porites evermanni</name>
    <dbReference type="NCBI Taxonomy" id="104178"/>
    <lineage>
        <taxon>Eukaryota</taxon>
        <taxon>Metazoa</taxon>
        <taxon>Cnidaria</taxon>
        <taxon>Anthozoa</taxon>
        <taxon>Hexacorallia</taxon>
        <taxon>Scleractinia</taxon>
        <taxon>Fungiina</taxon>
        <taxon>Poritidae</taxon>
        <taxon>Porites</taxon>
    </lineage>
</organism>
<proteinExistence type="predicted"/>
<feature type="region of interest" description="Disordered" evidence="1">
    <location>
        <begin position="16"/>
        <end position="69"/>
    </location>
</feature>
<evidence type="ECO:0000313" key="3">
    <source>
        <dbReference type="Proteomes" id="UP001159427"/>
    </source>
</evidence>
<evidence type="ECO:0000256" key="1">
    <source>
        <dbReference type="SAM" id="MobiDB-lite"/>
    </source>
</evidence>
<accession>A0ABN8SMM8</accession>
<evidence type="ECO:0000313" key="2">
    <source>
        <dbReference type="EMBL" id="CAH3191031.1"/>
    </source>
</evidence>
<gene>
    <name evidence="2" type="ORF">PEVE_00021184</name>
</gene>
<reference evidence="2 3" key="1">
    <citation type="submission" date="2022-05" db="EMBL/GenBank/DDBJ databases">
        <authorList>
            <consortium name="Genoscope - CEA"/>
            <person name="William W."/>
        </authorList>
    </citation>
    <scope>NUCLEOTIDE SEQUENCE [LARGE SCALE GENOMIC DNA]</scope>
</reference>